<protein>
    <submittedName>
        <fullName evidence="1">ABC-type uncharacterized transport system, substrate-binding protein</fullName>
    </submittedName>
</protein>
<keyword evidence="2" id="KW-1185">Reference proteome</keyword>
<evidence type="ECO:0000313" key="1">
    <source>
        <dbReference type="EMBL" id="SFL30379.1"/>
    </source>
</evidence>
<accession>A0A8G2C032</accession>
<dbReference type="AlphaFoldDB" id="A0A8G2C032"/>
<dbReference type="PANTHER" id="PTHR35271">
    <property type="entry name" value="ABC TRANSPORTER, SUBSTRATE-BINDING LIPOPROTEIN-RELATED"/>
    <property type="match status" value="1"/>
</dbReference>
<dbReference type="RefSeq" id="WP_092188872.1">
    <property type="nucleotide sequence ID" value="NZ_FOTO01000001.1"/>
</dbReference>
<evidence type="ECO:0000313" key="2">
    <source>
        <dbReference type="Proteomes" id="UP000199581"/>
    </source>
</evidence>
<reference evidence="1 2" key="1">
    <citation type="submission" date="2016-10" db="EMBL/GenBank/DDBJ databases">
        <authorList>
            <person name="Varghese N."/>
            <person name="Submissions S."/>
        </authorList>
    </citation>
    <scope>NUCLEOTIDE SEQUENCE [LARGE SCALE GENOMIC DNA]</scope>
    <source>
        <strain evidence="1 2">DSM 1741</strain>
    </source>
</reference>
<name>A0A8G2C032_DESNO</name>
<dbReference type="EMBL" id="FOTO01000001">
    <property type="protein sequence ID" value="SFL30379.1"/>
    <property type="molecule type" value="Genomic_DNA"/>
</dbReference>
<dbReference type="PANTHER" id="PTHR35271:SF1">
    <property type="entry name" value="ABC TRANSPORTER, SUBSTRATE-BINDING LIPOPROTEIN"/>
    <property type="match status" value="1"/>
</dbReference>
<sequence>MLGVRVACCLVFVFFGSVALARTPVVLIIESYHPVLAWTAQCEEGIRQALGEGFDVHSFFMDTKRIPESDFALSASRAWEAIQSIEPDLVMLGDDDALSMLGPRVAQTGIPIVYFGINNNPRNYFTQLPRNMAGVLERTPVIPWLRHLTEIMPLARRVLVLLDNSLTSVSIVDLVFQGRPSIHVGRLDVQFHVASDWADWQDRIRGASDYDFVLTPTFHAVRGSEGYVDIPVVVSWTSSNSPVPVFSNQDYTIGEDGFTGALVLVGTEHGRLAGEIARGILEGTFSPQNAPFLTDRAGQFYFSRKQLERFGILLPEEIRRNALLLD</sequence>
<comment type="caution">
    <text evidence="1">The sequence shown here is derived from an EMBL/GenBank/DDBJ whole genome shotgun (WGS) entry which is preliminary data.</text>
</comment>
<dbReference type="Proteomes" id="UP000199581">
    <property type="component" value="Unassembled WGS sequence"/>
</dbReference>
<dbReference type="InterPro" id="IPR007487">
    <property type="entry name" value="ABC_transpt-TYRBP-like"/>
</dbReference>
<gene>
    <name evidence="1" type="ORF">SAMN05421830_101479</name>
</gene>
<dbReference type="Gene3D" id="3.40.50.2300">
    <property type="match status" value="2"/>
</dbReference>
<organism evidence="1 2">
    <name type="scientific">Desulfomicrobium norvegicum (strain DSM 1741 / NCIMB 8310)</name>
    <name type="common">Desulfovibrio baculatus (strain Norway 4)</name>
    <name type="synonym">Desulfovibrio desulfuricans (strain Norway 4)</name>
    <dbReference type="NCBI Taxonomy" id="52561"/>
    <lineage>
        <taxon>Bacteria</taxon>
        <taxon>Pseudomonadati</taxon>
        <taxon>Thermodesulfobacteriota</taxon>
        <taxon>Desulfovibrionia</taxon>
        <taxon>Desulfovibrionales</taxon>
        <taxon>Desulfomicrobiaceae</taxon>
        <taxon>Desulfomicrobium</taxon>
    </lineage>
</organism>
<proteinExistence type="predicted"/>